<proteinExistence type="predicted"/>
<evidence type="ECO:0000256" key="1">
    <source>
        <dbReference type="SAM" id="MobiDB-lite"/>
    </source>
</evidence>
<sequence length="114" mass="12416">MSSTPAACPSFLHGTVRSWKAYTDGPAAWRRGLRVADASAPEPVVPRPHDGDDNEDQEEAEEKEERIQPHGRVRSPNSATLAVEAVAVLQLASEEMLVSIMCHNKQLRQLTSGA</sequence>
<protein>
    <submittedName>
        <fullName evidence="2">Uncharacterized protein</fullName>
    </submittedName>
</protein>
<dbReference type="Proteomes" id="UP000186817">
    <property type="component" value="Unassembled WGS sequence"/>
</dbReference>
<evidence type="ECO:0000313" key="2">
    <source>
        <dbReference type="EMBL" id="OLQ08255.1"/>
    </source>
</evidence>
<accession>A0A1Q9ELG6</accession>
<keyword evidence="3" id="KW-1185">Reference proteome</keyword>
<feature type="region of interest" description="Disordered" evidence="1">
    <location>
        <begin position="33"/>
        <end position="79"/>
    </location>
</feature>
<comment type="caution">
    <text evidence="2">The sequence shown here is derived from an EMBL/GenBank/DDBJ whole genome shotgun (WGS) entry which is preliminary data.</text>
</comment>
<name>A0A1Q9ELG6_SYMMI</name>
<dbReference type="EMBL" id="LSRX01000121">
    <property type="protein sequence ID" value="OLQ08255.1"/>
    <property type="molecule type" value="Genomic_DNA"/>
</dbReference>
<evidence type="ECO:0000313" key="3">
    <source>
        <dbReference type="Proteomes" id="UP000186817"/>
    </source>
</evidence>
<organism evidence="2 3">
    <name type="scientific">Symbiodinium microadriaticum</name>
    <name type="common">Dinoflagellate</name>
    <name type="synonym">Zooxanthella microadriatica</name>
    <dbReference type="NCBI Taxonomy" id="2951"/>
    <lineage>
        <taxon>Eukaryota</taxon>
        <taxon>Sar</taxon>
        <taxon>Alveolata</taxon>
        <taxon>Dinophyceae</taxon>
        <taxon>Suessiales</taxon>
        <taxon>Symbiodiniaceae</taxon>
        <taxon>Symbiodinium</taxon>
    </lineage>
</organism>
<reference evidence="2 3" key="1">
    <citation type="submission" date="2016-02" db="EMBL/GenBank/DDBJ databases">
        <title>Genome analysis of coral dinoflagellate symbionts highlights evolutionary adaptations to a symbiotic lifestyle.</title>
        <authorList>
            <person name="Aranda M."/>
            <person name="Li Y."/>
            <person name="Liew Y.J."/>
            <person name="Baumgarten S."/>
            <person name="Simakov O."/>
            <person name="Wilson M."/>
            <person name="Piel J."/>
            <person name="Ashoor H."/>
            <person name="Bougouffa S."/>
            <person name="Bajic V.B."/>
            <person name="Ryu T."/>
            <person name="Ravasi T."/>
            <person name="Bayer T."/>
            <person name="Micklem G."/>
            <person name="Kim H."/>
            <person name="Bhak J."/>
            <person name="Lajeunesse T.C."/>
            <person name="Voolstra C.R."/>
        </authorList>
    </citation>
    <scope>NUCLEOTIDE SEQUENCE [LARGE SCALE GENOMIC DNA]</scope>
    <source>
        <strain evidence="2 3">CCMP2467</strain>
    </source>
</reference>
<feature type="compositionally biased region" description="Acidic residues" evidence="1">
    <location>
        <begin position="52"/>
        <end position="62"/>
    </location>
</feature>
<gene>
    <name evidence="2" type="ORF">AK812_SmicGene8279</name>
</gene>
<dbReference type="AlphaFoldDB" id="A0A1Q9ELG6"/>